<dbReference type="InterPro" id="IPR013762">
    <property type="entry name" value="Integrase-like_cat_sf"/>
</dbReference>
<dbReference type="GO" id="GO:0003677">
    <property type="term" value="F:DNA binding"/>
    <property type="evidence" value="ECO:0007669"/>
    <property type="project" value="UniProtKB-KW"/>
</dbReference>
<accession>A0A1I6GEV6</accession>
<dbReference type="InterPro" id="IPR010998">
    <property type="entry name" value="Integrase_recombinase_N"/>
</dbReference>
<dbReference type="SUPFAM" id="SSF56349">
    <property type="entry name" value="DNA breaking-rejoining enzymes"/>
    <property type="match status" value="1"/>
</dbReference>
<protein>
    <recommendedName>
        <fullName evidence="5">Site-specific recombinase XerD</fullName>
    </recommendedName>
</protein>
<keyword evidence="4" id="KW-1185">Reference proteome</keyword>
<dbReference type="InterPro" id="IPR011010">
    <property type="entry name" value="DNA_brk_join_enz"/>
</dbReference>
<dbReference type="AlphaFoldDB" id="A0A1I6GEV6"/>
<evidence type="ECO:0000256" key="2">
    <source>
        <dbReference type="ARBA" id="ARBA00023172"/>
    </source>
</evidence>
<gene>
    <name evidence="3" type="ORF">SAMN04488005_1540</name>
</gene>
<evidence type="ECO:0008006" key="5">
    <source>
        <dbReference type="Google" id="ProtNLM"/>
    </source>
</evidence>
<dbReference type="OrthoDB" id="9808346at2"/>
<dbReference type="RefSeq" id="WP_090198477.1">
    <property type="nucleotide sequence ID" value="NZ_FOYP01000001.1"/>
</dbReference>
<evidence type="ECO:0000313" key="4">
    <source>
        <dbReference type="Proteomes" id="UP000199478"/>
    </source>
</evidence>
<reference evidence="4" key="1">
    <citation type="submission" date="2016-10" db="EMBL/GenBank/DDBJ databases">
        <authorList>
            <person name="Varghese N."/>
            <person name="Submissions S."/>
        </authorList>
    </citation>
    <scope>NUCLEOTIDE SEQUENCE [LARGE SCALE GENOMIC DNA]</scope>
    <source>
        <strain evidence="4">DSM 26879</strain>
    </source>
</reference>
<dbReference type="Proteomes" id="UP000199478">
    <property type="component" value="Unassembled WGS sequence"/>
</dbReference>
<dbReference type="STRING" id="390270.SAMN04488005_1540"/>
<organism evidence="3 4">
    <name type="scientific">Yoonia tamlensis</name>
    <dbReference type="NCBI Taxonomy" id="390270"/>
    <lineage>
        <taxon>Bacteria</taxon>
        <taxon>Pseudomonadati</taxon>
        <taxon>Pseudomonadota</taxon>
        <taxon>Alphaproteobacteria</taxon>
        <taxon>Rhodobacterales</taxon>
        <taxon>Paracoccaceae</taxon>
        <taxon>Yoonia</taxon>
    </lineage>
</organism>
<name>A0A1I6GEV6_9RHOB</name>
<keyword evidence="1" id="KW-0238">DNA-binding</keyword>
<dbReference type="GO" id="GO:0015074">
    <property type="term" value="P:DNA integration"/>
    <property type="evidence" value="ECO:0007669"/>
    <property type="project" value="InterPro"/>
</dbReference>
<dbReference type="EMBL" id="FOYP01000001">
    <property type="protein sequence ID" value="SFR40688.1"/>
    <property type="molecule type" value="Genomic_DNA"/>
</dbReference>
<dbReference type="GO" id="GO:0006310">
    <property type="term" value="P:DNA recombination"/>
    <property type="evidence" value="ECO:0007669"/>
    <property type="project" value="UniProtKB-KW"/>
</dbReference>
<evidence type="ECO:0000313" key="3">
    <source>
        <dbReference type="EMBL" id="SFR40688.1"/>
    </source>
</evidence>
<evidence type="ECO:0000256" key="1">
    <source>
        <dbReference type="ARBA" id="ARBA00023125"/>
    </source>
</evidence>
<keyword evidence="2" id="KW-0233">DNA recombination</keyword>
<proteinExistence type="predicted"/>
<dbReference type="Gene3D" id="1.10.150.130">
    <property type="match status" value="1"/>
</dbReference>
<dbReference type="Gene3D" id="1.10.443.10">
    <property type="entry name" value="Intergrase catalytic core"/>
    <property type="match status" value="1"/>
</dbReference>
<sequence>MPMPSKGARLFLRKRKGRKPTFVIKDSGAEISTGTSDRGAAEVQLAQYISTKNRRSGPVETREITISDILSIYGSEHAPTVADPVRIGYAMSALLPFWGDLAADAVKGETCRRYAKMRNRAPGTVRRELNTLQAALNYCQREGYILTAPNVTMPATPETNQRALTRDEVAALIRAARARKQDHIARFILVSIYTGTRKAAALNRRLAGPSVNGGWFDLDAGLLYRRGEGERITNKRRTPVRLPRQLWAHANRWQRSGNTWAVEWRGQRIADLKTAWAKIVNDAVDDEDSVLDWKPTPHSLKHTAITWAIQGGASVADAAGFFATSIETIERTYWHLSPHFQSGALAAIEGNRGRNRGQ</sequence>